<protein>
    <submittedName>
        <fullName evidence="1">Uncharacterized protein</fullName>
    </submittedName>
</protein>
<dbReference type="EMBL" id="JAHQIW010006551">
    <property type="protein sequence ID" value="KAJ1369441.1"/>
    <property type="molecule type" value="Genomic_DNA"/>
</dbReference>
<dbReference type="Proteomes" id="UP001196413">
    <property type="component" value="Unassembled WGS sequence"/>
</dbReference>
<reference evidence="1" key="1">
    <citation type="submission" date="2021-06" db="EMBL/GenBank/DDBJ databases">
        <title>Parelaphostrongylus tenuis whole genome reference sequence.</title>
        <authorList>
            <person name="Garwood T.J."/>
            <person name="Larsen P.A."/>
            <person name="Fountain-Jones N.M."/>
            <person name="Garbe J.R."/>
            <person name="Macchietto M.G."/>
            <person name="Kania S.A."/>
            <person name="Gerhold R.W."/>
            <person name="Richards J.E."/>
            <person name="Wolf T.M."/>
        </authorList>
    </citation>
    <scope>NUCLEOTIDE SEQUENCE</scope>
    <source>
        <strain evidence="1">MNPRO001-30</strain>
        <tissue evidence="1">Meninges</tissue>
    </source>
</reference>
<sequence length="55" mass="6390">MGLKKWMMVVKSGHSDVNFSSRKQDRKRAKRLKKLQNVAAAKHQPIEKVIEESIQ</sequence>
<dbReference type="AlphaFoldDB" id="A0AAD5WGS8"/>
<gene>
    <name evidence="1" type="ORF">KIN20_030897</name>
</gene>
<evidence type="ECO:0000313" key="1">
    <source>
        <dbReference type="EMBL" id="KAJ1369441.1"/>
    </source>
</evidence>
<proteinExistence type="predicted"/>
<accession>A0AAD5WGS8</accession>
<evidence type="ECO:0000313" key="2">
    <source>
        <dbReference type="Proteomes" id="UP001196413"/>
    </source>
</evidence>
<comment type="caution">
    <text evidence="1">The sequence shown here is derived from an EMBL/GenBank/DDBJ whole genome shotgun (WGS) entry which is preliminary data.</text>
</comment>
<keyword evidence="2" id="KW-1185">Reference proteome</keyword>
<name>A0AAD5WGS8_PARTN</name>
<organism evidence="1 2">
    <name type="scientific">Parelaphostrongylus tenuis</name>
    <name type="common">Meningeal worm</name>
    <dbReference type="NCBI Taxonomy" id="148309"/>
    <lineage>
        <taxon>Eukaryota</taxon>
        <taxon>Metazoa</taxon>
        <taxon>Ecdysozoa</taxon>
        <taxon>Nematoda</taxon>
        <taxon>Chromadorea</taxon>
        <taxon>Rhabditida</taxon>
        <taxon>Rhabditina</taxon>
        <taxon>Rhabditomorpha</taxon>
        <taxon>Strongyloidea</taxon>
        <taxon>Metastrongylidae</taxon>
        <taxon>Parelaphostrongylus</taxon>
    </lineage>
</organism>